<comment type="caution">
    <text evidence="2">The sequence shown here is derived from an EMBL/GenBank/DDBJ whole genome shotgun (WGS) entry which is preliminary data.</text>
</comment>
<gene>
    <name evidence="2" type="ORF">J2X01_000286</name>
</gene>
<reference evidence="2 3" key="1">
    <citation type="submission" date="2023-07" db="EMBL/GenBank/DDBJ databases">
        <title>Sorghum-associated microbial communities from plants grown in Nebraska, USA.</title>
        <authorList>
            <person name="Schachtman D."/>
        </authorList>
    </citation>
    <scope>NUCLEOTIDE SEQUENCE [LARGE SCALE GENOMIC DNA]</scope>
    <source>
        <strain evidence="2 3">BE167</strain>
    </source>
</reference>
<proteinExistence type="predicted"/>
<evidence type="ECO:0000313" key="3">
    <source>
        <dbReference type="Proteomes" id="UP001252243"/>
    </source>
</evidence>
<dbReference type="EMBL" id="JAVDVQ010000001">
    <property type="protein sequence ID" value="MDR7081017.1"/>
    <property type="molecule type" value="Genomic_DNA"/>
</dbReference>
<evidence type="ECO:0000259" key="1">
    <source>
        <dbReference type="Pfam" id="PF14065"/>
    </source>
</evidence>
<evidence type="ECO:0000313" key="2">
    <source>
        <dbReference type="EMBL" id="MDR7081017.1"/>
    </source>
</evidence>
<feature type="domain" description="Pvc16 N-terminal" evidence="1">
    <location>
        <begin position="36"/>
        <end position="165"/>
    </location>
</feature>
<name>A0ABU1U7C4_9MICC</name>
<protein>
    <recommendedName>
        <fullName evidence="1">Pvc16 N-terminal domain-containing protein</fullName>
    </recommendedName>
</protein>
<dbReference type="Proteomes" id="UP001252243">
    <property type="component" value="Unassembled WGS sequence"/>
</dbReference>
<dbReference type="Pfam" id="PF14065">
    <property type="entry name" value="Pvc16_N"/>
    <property type="match status" value="1"/>
</dbReference>
<sequence length="177" mass="18993">MTEMLPAPRPRAVLAGTADFEEANGSPVATISYPPGVITIYCYRVTVDPQTRPGWSAVAFGDGVPRIPLRLHMLIAAWDTVVESELEWLGMAAQILESEGILSGPLLHPSGDWEAGEVVQVVPDDLSQDSMSDAFQALTTEYRLSLPYVARVICITGRKVDGAARVGTVAVRTDATP</sequence>
<accession>A0ABU1U7C4</accession>
<organism evidence="2 3">
    <name type="scientific">Arthrobacter ginsengisoli</name>
    <dbReference type="NCBI Taxonomy" id="1356565"/>
    <lineage>
        <taxon>Bacteria</taxon>
        <taxon>Bacillati</taxon>
        <taxon>Actinomycetota</taxon>
        <taxon>Actinomycetes</taxon>
        <taxon>Micrococcales</taxon>
        <taxon>Micrococcaceae</taxon>
        <taxon>Arthrobacter</taxon>
    </lineage>
</organism>
<keyword evidence="3" id="KW-1185">Reference proteome</keyword>
<dbReference type="InterPro" id="IPR025351">
    <property type="entry name" value="Pvc16_N"/>
</dbReference>